<dbReference type="AlphaFoldDB" id="A0A4R3MNV8"/>
<comment type="cofactor">
    <cofactor evidence="1">
        <name>Mn(2+)</name>
        <dbReference type="ChEBI" id="CHEBI:29035"/>
    </cofactor>
</comment>
<dbReference type="PANTHER" id="PTHR12112">
    <property type="entry name" value="BNIP - RELATED"/>
    <property type="match status" value="1"/>
</dbReference>
<gene>
    <name evidence="10" type="ORF">EDC18_106173</name>
</gene>
<evidence type="ECO:0000256" key="2">
    <source>
        <dbReference type="ARBA" id="ARBA00012146"/>
    </source>
</evidence>
<dbReference type="InterPro" id="IPR001667">
    <property type="entry name" value="DDH_dom"/>
</dbReference>
<dbReference type="SUPFAM" id="SSF64182">
    <property type="entry name" value="DHH phosphoesterases"/>
    <property type="match status" value="1"/>
</dbReference>
<evidence type="ECO:0000256" key="6">
    <source>
        <dbReference type="ARBA" id="ARBA00032535"/>
    </source>
</evidence>
<dbReference type="GO" id="GO:0004427">
    <property type="term" value="F:inorganic diphosphate phosphatase activity"/>
    <property type="evidence" value="ECO:0007669"/>
    <property type="project" value="UniProtKB-EC"/>
</dbReference>
<dbReference type="Pfam" id="PF02833">
    <property type="entry name" value="DHHA2"/>
    <property type="match status" value="1"/>
</dbReference>
<dbReference type="EC" id="3.6.1.1" evidence="2"/>
<comment type="catalytic activity">
    <reaction evidence="7">
        <text>diphosphate + H2O = 2 phosphate + H(+)</text>
        <dbReference type="Rhea" id="RHEA:24576"/>
        <dbReference type="ChEBI" id="CHEBI:15377"/>
        <dbReference type="ChEBI" id="CHEBI:15378"/>
        <dbReference type="ChEBI" id="CHEBI:33019"/>
        <dbReference type="ChEBI" id="CHEBI:43474"/>
        <dbReference type="EC" id="3.6.1.1"/>
    </reaction>
</comment>
<sequence>MDEKIYVFGHRNPDTDSVCSAIAYANLKKQLGYTNITPFALGGINNETKFALDYFNFKAPKLLSKLKIKVRDLFLRPVTCLKQSSSILEAVDAIVNKNKHSTPVVDNEGRLMGVITLTDIYPDLIGKVEKDHLKKTKTPFENIINVLDGIIYYGCYPYKSVKGEIITFSELLLEEPLKEGDILILGDVNEYKEKAIKSGATCLIIATENKSTFQMNIPSDFKGIVLVVETSVFNIIKLIEKTVPVESMIKKQMLEYFELNDTIEEVKEQIFGSKHRSFPVVNKEGVVVGLLSRSDLLRVNRKKVILVDHNEKEQSVQGIEDAEILEIIDHHRIANVQTMSPLYFRAEPVGCTSTIIKSLYDESNESIPKDIAGLMLSAILSDTLLFHSPTCTERDKKAAYELAKIAGVNIETYGMDMIIAGTAINEDETPESLITKDMKSFNLGKHKSMVSQINTGDFKSLSKMLPILKEKIEKICEDENFDVAVLMITSIIIGGTEIIVAGRNKILAQNAFNMKVDEDTIFLPGVFSRKKQIVPELMNAAQL</sequence>
<accession>A0A4R3MNV8</accession>
<dbReference type="EMBL" id="SMAL01000006">
    <property type="protein sequence ID" value="TCT14369.1"/>
    <property type="molecule type" value="Genomic_DNA"/>
</dbReference>
<protein>
    <recommendedName>
        <fullName evidence="2">inorganic diphosphatase</fullName>
        <ecNumber evidence="2">3.6.1.1</ecNumber>
    </recommendedName>
    <alternativeName>
        <fullName evidence="6">Pyrophosphate phospho-hydrolase</fullName>
    </alternativeName>
</protein>
<proteinExistence type="predicted"/>
<feature type="domain" description="CBS" evidence="9">
    <location>
        <begin position="74"/>
        <end position="130"/>
    </location>
</feature>
<dbReference type="GO" id="GO:0046872">
    <property type="term" value="F:metal ion binding"/>
    <property type="evidence" value="ECO:0007669"/>
    <property type="project" value="UniProtKB-KW"/>
</dbReference>
<keyword evidence="11" id="KW-1185">Reference proteome</keyword>
<feature type="domain" description="CBS" evidence="9">
    <location>
        <begin position="248"/>
        <end position="307"/>
    </location>
</feature>
<dbReference type="Pfam" id="PF01368">
    <property type="entry name" value="DHH"/>
    <property type="match status" value="1"/>
</dbReference>
<dbReference type="RefSeq" id="WP_132252690.1">
    <property type="nucleotide sequence ID" value="NZ_SMAL01000006.1"/>
</dbReference>
<evidence type="ECO:0000256" key="7">
    <source>
        <dbReference type="ARBA" id="ARBA00047820"/>
    </source>
</evidence>
<dbReference type="Gene3D" id="3.90.1640.10">
    <property type="entry name" value="inorganic pyrophosphatase (n-terminal core)"/>
    <property type="match status" value="1"/>
</dbReference>
<dbReference type="SMART" id="SM00116">
    <property type="entry name" value="CBS"/>
    <property type="match status" value="2"/>
</dbReference>
<dbReference type="FunFam" id="3.90.1640.10:FF:000001">
    <property type="entry name" value="Probable manganese-dependent inorganic pyrophosphatase"/>
    <property type="match status" value="1"/>
</dbReference>
<dbReference type="InterPro" id="IPR046342">
    <property type="entry name" value="CBS_dom_sf"/>
</dbReference>
<dbReference type="InterPro" id="IPR038222">
    <property type="entry name" value="DHHA2_dom_sf"/>
</dbReference>
<keyword evidence="5" id="KW-0464">Manganese</keyword>
<dbReference type="Pfam" id="PF00571">
    <property type="entry name" value="CBS"/>
    <property type="match status" value="2"/>
</dbReference>
<dbReference type="Proteomes" id="UP000294902">
    <property type="component" value="Unassembled WGS sequence"/>
</dbReference>
<dbReference type="Gene3D" id="3.40.1390.20">
    <property type="entry name" value="HprK N-terminal domain-like"/>
    <property type="match status" value="1"/>
</dbReference>
<evidence type="ECO:0000313" key="10">
    <source>
        <dbReference type="EMBL" id="TCT14369.1"/>
    </source>
</evidence>
<evidence type="ECO:0000256" key="3">
    <source>
        <dbReference type="ARBA" id="ARBA00022723"/>
    </source>
</evidence>
<comment type="caution">
    <text evidence="10">The sequence shown here is derived from an EMBL/GenBank/DDBJ whole genome shotgun (WGS) entry which is preliminary data.</text>
</comment>
<evidence type="ECO:0000256" key="8">
    <source>
        <dbReference type="PROSITE-ProRule" id="PRU00703"/>
    </source>
</evidence>
<keyword evidence="8" id="KW-0129">CBS domain</keyword>
<dbReference type="InterPro" id="IPR028979">
    <property type="entry name" value="Ser_kin/Pase_Hpr-like_N_sf"/>
</dbReference>
<name>A0A4R3MNV8_9FIRM</name>
<evidence type="ECO:0000256" key="5">
    <source>
        <dbReference type="ARBA" id="ARBA00023211"/>
    </source>
</evidence>
<dbReference type="InterPro" id="IPR038763">
    <property type="entry name" value="DHH_sf"/>
</dbReference>
<dbReference type="CDD" id="cd02205">
    <property type="entry name" value="CBS_pair_SF"/>
    <property type="match status" value="1"/>
</dbReference>
<dbReference type="SUPFAM" id="SSF54631">
    <property type="entry name" value="CBS-domain pair"/>
    <property type="match status" value="1"/>
</dbReference>
<evidence type="ECO:0000313" key="11">
    <source>
        <dbReference type="Proteomes" id="UP000294902"/>
    </source>
</evidence>
<dbReference type="InterPro" id="IPR004097">
    <property type="entry name" value="DHHA2"/>
</dbReference>
<dbReference type="PROSITE" id="PS51371">
    <property type="entry name" value="CBS"/>
    <property type="match status" value="2"/>
</dbReference>
<evidence type="ECO:0000259" key="9">
    <source>
        <dbReference type="PROSITE" id="PS51371"/>
    </source>
</evidence>
<evidence type="ECO:0000256" key="1">
    <source>
        <dbReference type="ARBA" id="ARBA00001936"/>
    </source>
</evidence>
<reference evidence="10 11" key="1">
    <citation type="submission" date="2019-03" db="EMBL/GenBank/DDBJ databases">
        <title>Genomic Encyclopedia of Type Strains, Phase IV (KMG-IV): sequencing the most valuable type-strain genomes for metagenomic binning, comparative biology and taxonomic classification.</title>
        <authorList>
            <person name="Goeker M."/>
        </authorList>
    </citation>
    <scope>NUCLEOTIDE SEQUENCE [LARGE SCALE GENOMIC DNA]</scope>
    <source>
        <strain evidence="10 11">DSM 24629</strain>
    </source>
</reference>
<organism evidence="10 11">
    <name type="scientific">Natranaerovirga pectinivora</name>
    <dbReference type="NCBI Taxonomy" id="682400"/>
    <lineage>
        <taxon>Bacteria</taxon>
        <taxon>Bacillati</taxon>
        <taxon>Bacillota</taxon>
        <taxon>Clostridia</taxon>
        <taxon>Lachnospirales</taxon>
        <taxon>Natranaerovirgaceae</taxon>
        <taxon>Natranaerovirga</taxon>
    </lineage>
</organism>
<dbReference type="OrthoDB" id="9766150at2"/>
<dbReference type="NCBIfam" id="NF011442">
    <property type="entry name" value="PRK14869.1-4"/>
    <property type="match status" value="1"/>
</dbReference>
<dbReference type="Gene3D" id="3.10.310.20">
    <property type="entry name" value="DHHA2 domain"/>
    <property type="match status" value="1"/>
</dbReference>
<dbReference type="SMART" id="SM01131">
    <property type="entry name" value="DHHA2"/>
    <property type="match status" value="1"/>
</dbReference>
<dbReference type="GO" id="GO:0005737">
    <property type="term" value="C:cytoplasm"/>
    <property type="evidence" value="ECO:0007669"/>
    <property type="project" value="InterPro"/>
</dbReference>
<dbReference type="InterPro" id="IPR000644">
    <property type="entry name" value="CBS_dom"/>
</dbReference>
<evidence type="ECO:0000256" key="4">
    <source>
        <dbReference type="ARBA" id="ARBA00022801"/>
    </source>
</evidence>
<keyword evidence="3" id="KW-0479">Metal-binding</keyword>
<dbReference type="Gene3D" id="3.10.580.10">
    <property type="entry name" value="CBS-domain"/>
    <property type="match status" value="1"/>
</dbReference>
<keyword evidence="4" id="KW-0378">Hydrolase</keyword>
<dbReference type="NCBIfam" id="NF011443">
    <property type="entry name" value="PRK14869.1-5"/>
    <property type="match status" value="1"/>
</dbReference>
<dbReference type="PANTHER" id="PTHR12112:SF22">
    <property type="entry name" value="MANGANESE-DEPENDENT INORGANIC PYROPHOSPHATASE-RELATED"/>
    <property type="match status" value="1"/>
</dbReference>
<dbReference type="NCBIfam" id="NF003877">
    <property type="entry name" value="PRK05427.1"/>
    <property type="match status" value="1"/>
</dbReference>